<dbReference type="PANTHER" id="PTHR47197">
    <property type="entry name" value="PROTEIN NIRF"/>
    <property type="match status" value="1"/>
</dbReference>
<evidence type="ECO:0000313" key="2">
    <source>
        <dbReference type="EMBL" id="QEC68497.1"/>
    </source>
</evidence>
<accession>A0A5B8VAJ9</accession>
<dbReference type="InterPro" id="IPR007312">
    <property type="entry name" value="Phosphoesterase"/>
</dbReference>
<dbReference type="OrthoDB" id="145213at2"/>
<dbReference type="Pfam" id="PF10282">
    <property type="entry name" value="Lactonase"/>
    <property type="match status" value="1"/>
</dbReference>
<dbReference type="KEGG" id="pgin:FRZ67_14720"/>
<dbReference type="AlphaFoldDB" id="A0A5B8VAJ9"/>
<dbReference type="SUPFAM" id="SSF53649">
    <property type="entry name" value="Alkaline phosphatase-like"/>
    <property type="match status" value="1"/>
</dbReference>
<dbReference type="InterPro" id="IPR011044">
    <property type="entry name" value="Quino_amine_DH_bsu"/>
</dbReference>
<dbReference type="Pfam" id="PF04185">
    <property type="entry name" value="Phosphoesterase"/>
    <property type="match status" value="1"/>
</dbReference>
<protein>
    <submittedName>
        <fullName evidence="2">Bifunctional YncE family protein/alkaline phosphatase family protein</fullName>
    </submittedName>
</protein>
<dbReference type="Gene3D" id="3.40.720.10">
    <property type="entry name" value="Alkaline Phosphatase, subunit A"/>
    <property type="match status" value="1"/>
</dbReference>
<dbReference type="GO" id="GO:0016788">
    <property type="term" value="F:hydrolase activity, acting on ester bonds"/>
    <property type="evidence" value="ECO:0007669"/>
    <property type="project" value="InterPro"/>
</dbReference>
<reference evidence="2 3" key="1">
    <citation type="journal article" date="2016" name="Int. J. Syst. Evol. Microbiol.">
        <title>Panacibacter ginsenosidivorans gen. nov., sp. nov., with ginsenoside converting activity isolated from soil of a ginseng field.</title>
        <authorList>
            <person name="Siddiqi M.Z."/>
            <person name="Muhammad Shafi S."/>
            <person name="Choi K.D."/>
            <person name="Im W.T."/>
        </authorList>
    </citation>
    <scope>NUCLEOTIDE SEQUENCE [LARGE SCALE GENOMIC DNA]</scope>
    <source>
        <strain evidence="2 3">Gsoil1550</strain>
    </source>
</reference>
<dbReference type="EMBL" id="CP042435">
    <property type="protein sequence ID" value="QEC68497.1"/>
    <property type="molecule type" value="Genomic_DNA"/>
</dbReference>
<keyword evidence="3" id="KW-1185">Reference proteome</keyword>
<dbReference type="SUPFAM" id="SSF50969">
    <property type="entry name" value="YVTN repeat-like/Quinoprotein amine dehydrogenase"/>
    <property type="match status" value="1"/>
</dbReference>
<dbReference type="PROSITE" id="PS51257">
    <property type="entry name" value="PROKAR_LIPOPROTEIN"/>
    <property type="match status" value="1"/>
</dbReference>
<dbReference type="InterPro" id="IPR015943">
    <property type="entry name" value="WD40/YVTN_repeat-like_dom_sf"/>
</dbReference>
<keyword evidence="1" id="KW-0378">Hydrolase</keyword>
<organism evidence="2 3">
    <name type="scientific">Panacibacter ginsenosidivorans</name>
    <dbReference type="NCBI Taxonomy" id="1813871"/>
    <lineage>
        <taxon>Bacteria</taxon>
        <taxon>Pseudomonadati</taxon>
        <taxon>Bacteroidota</taxon>
        <taxon>Chitinophagia</taxon>
        <taxon>Chitinophagales</taxon>
        <taxon>Chitinophagaceae</taxon>
        <taxon>Panacibacter</taxon>
    </lineage>
</organism>
<evidence type="ECO:0000256" key="1">
    <source>
        <dbReference type="ARBA" id="ARBA00022801"/>
    </source>
</evidence>
<dbReference type="Proteomes" id="UP000321533">
    <property type="component" value="Chromosome"/>
</dbReference>
<proteinExistence type="predicted"/>
<name>A0A5B8VAJ9_9BACT</name>
<dbReference type="InterPro" id="IPR017850">
    <property type="entry name" value="Alkaline_phosphatase_core_sf"/>
</dbReference>
<evidence type="ECO:0000313" key="3">
    <source>
        <dbReference type="Proteomes" id="UP000321533"/>
    </source>
</evidence>
<gene>
    <name evidence="2" type="ORF">FRZ67_14720</name>
</gene>
<dbReference type="InterPro" id="IPR019405">
    <property type="entry name" value="Lactonase_7-beta_prop"/>
</dbReference>
<dbReference type="PANTHER" id="PTHR47197:SF3">
    <property type="entry name" value="DIHYDRO-HEME D1 DEHYDROGENASE"/>
    <property type="match status" value="1"/>
</dbReference>
<sequence length="816" mass="90963">MRMHLPLLLKISGMRNLLTIVFVFSCAVISAQTKNELAEKRIGLPNGWSLTPVGKCLQLGDLPLNIAVSSTKKFIAVTNNGQSTQSIQLIDARTDKRLDSIDIPKSWLGLKFSADEKFLYASGGNDNWILKYAIINNRLILKDSIKLGDKWPEKISPAGIDIDDAQQKMYVVTKENNSLYTLDLKTKKITGKLNLDAEAYTCLLSPDKRELYISLWGGDKLLVYSTVQKKLIASVPVGDNPNEICLSKNGIYLYVCNANDNSVSVINIKQRIVVETLNTALYPHAPVGSTPNSVALSADEKTLYIANADNNCLAVFDVTIKGKSVSKGFIPVGWYPTCVRVIGNKIYVANGKGFTSMANTHFDPFHTNSTMGYQKGDNDKWYIGGLFKGTLSIINTPTDSQLSEYSQLVYTNTPYKKEQEKNAMGEAGNPIPMHIGDTSPIKYVFYIIKENRTYDQVLGDVSAGNGDSSIVLFGEKITPNQHAIVKDFVLLDNFYVNAEVSEDGHSWSMGAYATDFIEKNWPTNYGGRGGQYDGEGSRPVANNKMYIWDDCKQSNVSYRTYGEFADGYKAVIPVLNNHFCPYYAPWDLTVRDTTRYAQWTKEFDSLVAINEVPHFNSLRFSNDHTSGLSKGAPTPFAQVADNDLAVGMFLQHLSESPLWKESVVFILEDDAQDGPDHVDAHRSTAYVAGGFVKRHYVDHTMYSTASMLRTIELILGMPPMSQYDAAATPMWRCFSNTADLTAFHAKPALVDLNERNKVSNAWQRRSETFDFTKEDRIPDDQFSEVIWKAVKGENSVMPAPRRAAFVKLSAKKDDDD</sequence>
<dbReference type="Gene3D" id="2.130.10.10">
    <property type="entry name" value="YVTN repeat-like/Quinoprotein amine dehydrogenase"/>
    <property type="match status" value="2"/>
</dbReference>
<dbReference type="InterPro" id="IPR051200">
    <property type="entry name" value="Host-pathogen_enzymatic-act"/>
</dbReference>